<dbReference type="AlphaFoldDB" id="J3L8Y2"/>
<evidence type="ECO:0000256" key="1">
    <source>
        <dbReference type="SAM" id="MobiDB-lite"/>
    </source>
</evidence>
<name>J3L8Y2_ORYBR</name>
<sequence length="95" mass="10128">MKGHEAREGNNIRVGDFIEQPARIGGAAKFSIGPKDFTGNRLVAGVEAMGKGLGMDSLELSYGFALVEKMVANTSIHPPSSTQQALSNSNTWNYS</sequence>
<accession>J3L8Y2</accession>
<dbReference type="HOGENOM" id="CLU_2376198_0_0_1"/>
<proteinExistence type="predicted"/>
<organism evidence="2">
    <name type="scientific">Oryza brachyantha</name>
    <name type="common">malo sina</name>
    <dbReference type="NCBI Taxonomy" id="4533"/>
    <lineage>
        <taxon>Eukaryota</taxon>
        <taxon>Viridiplantae</taxon>
        <taxon>Streptophyta</taxon>
        <taxon>Embryophyta</taxon>
        <taxon>Tracheophyta</taxon>
        <taxon>Spermatophyta</taxon>
        <taxon>Magnoliopsida</taxon>
        <taxon>Liliopsida</taxon>
        <taxon>Poales</taxon>
        <taxon>Poaceae</taxon>
        <taxon>BOP clade</taxon>
        <taxon>Oryzoideae</taxon>
        <taxon>Oryzeae</taxon>
        <taxon>Oryzinae</taxon>
        <taxon>Oryza</taxon>
    </lineage>
</organism>
<evidence type="ECO:0000313" key="2">
    <source>
        <dbReference type="EnsemblPlants" id="OB02G10990.1"/>
    </source>
</evidence>
<dbReference type="EnsemblPlants" id="OB02G10990.1">
    <property type="protein sequence ID" value="OB02G10990.1"/>
    <property type="gene ID" value="OB02G10990"/>
</dbReference>
<evidence type="ECO:0000313" key="3">
    <source>
        <dbReference type="Proteomes" id="UP000006038"/>
    </source>
</evidence>
<feature type="region of interest" description="Disordered" evidence="1">
    <location>
        <begin position="76"/>
        <end position="95"/>
    </location>
</feature>
<dbReference type="Gramene" id="OB02G10990.1">
    <property type="protein sequence ID" value="OB02G10990.1"/>
    <property type="gene ID" value="OB02G10990"/>
</dbReference>
<reference evidence="2" key="1">
    <citation type="submission" date="2013-04" db="UniProtKB">
        <authorList>
            <consortium name="EnsemblPlants"/>
        </authorList>
    </citation>
    <scope>IDENTIFICATION</scope>
</reference>
<dbReference type="Proteomes" id="UP000006038">
    <property type="component" value="Unassembled WGS sequence"/>
</dbReference>
<keyword evidence="3" id="KW-1185">Reference proteome</keyword>
<protein>
    <submittedName>
        <fullName evidence="2">Uncharacterized protein</fullName>
    </submittedName>
</protein>